<proteinExistence type="predicted"/>
<gene>
    <name evidence="1" type="ORF">E6O75_ATG03675</name>
</gene>
<keyword evidence="2" id="KW-1185">Reference proteome</keyword>
<dbReference type="AlphaFoldDB" id="A0A4Z1PRX2"/>
<dbReference type="Proteomes" id="UP000298493">
    <property type="component" value="Unassembled WGS sequence"/>
</dbReference>
<name>A0A4Z1PRX2_9PEZI</name>
<organism evidence="1 2">
    <name type="scientific">Venturia nashicola</name>
    <dbReference type="NCBI Taxonomy" id="86259"/>
    <lineage>
        <taxon>Eukaryota</taxon>
        <taxon>Fungi</taxon>
        <taxon>Dikarya</taxon>
        <taxon>Ascomycota</taxon>
        <taxon>Pezizomycotina</taxon>
        <taxon>Dothideomycetes</taxon>
        <taxon>Pleosporomycetidae</taxon>
        <taxon>Venturiales</taxon>
        <taxon>Venturiaceae</taxon>
        <taxon>Venturia</taxon>
    </lineage>
</organism>
<accession>A0A4Z1PRX2</accession>
<sequence>MVLGLSVFGFKKEFSSLALLLQLNISVDQDGKCLSPAGTALNDEKMPPSFVEKMLETREKAINDMLAVCYTYIDQAEQETCKAKDSKMREQCHLLTLGSLVYVFRALNIWKPRLTGSDIHQSIESFYQTIRKRKTSTLQEASMTETRNLYAKKIYREIGHDACEHASKIMVDLEKVYEAVPTPIQDFQLERIEQQYKKGRPMDG</sequence>
<reference evidence="1 2" key="1">
    <citation type="submission" date="2019-04" db="EMBL/GenBank/DDBJ databases">
        <title>High contiguity whole genome sequence and gene annotation resource for two Venturia nashicola isolates.</title>
        <authorList>
            <person name="Prokchorchik M."/>
            <person name="Won K."/>
            <person name="Lee Y."/>
            <person name="Choi E.D."/>
            <person name="Segonzac C."/>
            <person name="Sohn K.H."/>
        </authorList>
    </citation>
    <scope>NUCLEOTIDE SEQUENCE [LARGE SCALE GENOMIC DNA]</scope>
    <source>
        <strain evidence="1 2">PRI2</strain>
    </source>
</reference>
<dbReference type="STRING" id="86259.A0A4Z1PRX2"/>
<evidence type="ECO:0000313" key="2">
    <source>
        <dbReference type="Proteomes" id="UP000298493"/>
    </source>
</evidence>
<dbReference type="EMBL" id="SNSC02000003">
    <property type="protein sequence ID" value="TID25812.1"/>
    <property type="molecule type" value="Genomic_DNA"/>
</dbReference>
<protein>
    <submittedName>
        <fullName evidence="1">Uncharacterized protein</fullName>
    </submittedName>
</protein>
<evidence type="ECO:0000313" key="1">
    <source>
        <dbReference type="EMBL" id="TID25812.1"/>
    </source>
</evidence>
<comment type="caution">
    <text evidence="1">The sequence shown here is derived from an EMBL/GenBank/DDBJ whole genome shotgun (WGS) entry which is preliminary data.</text>
</comment>